<feature type="domain" description="Endonuclease/exonuclease/phosphatase" evidence="1">
    <location>
        <begin position="2"/>
        <end position="87"/>
    </location>
</feature>
<protein>
    <submittedName>
        <fullName evidence="2">Craniofacial development protein 2-like</fullName>
    </submittedName>
</protein>
<evidence type="ECO:0000313" key="3">
    <source>
        <dbReference type="Proteomes" id="UP000762676"/>
    </source>
</evidence>
<accession>A0AAV4EYL3</accession>
<dbReference type="PANTHER" id="PTHR23227">
    <property type="entry name" value="BUCENTAUR RELATED"/>
    <property type="match status" value="1"/>
</dbReference>
<dbReference type="Gene3D" id="3.60.10.10">
    <property type="entry name" value="Endonuclease/exonuclease/phosphatase"/>
    <property type="match status" value="1"/>
</dbReference>
<dbReference type="PANTHER" id="PTHR23227:SF67">
    <property type="entry name" value="CRANIOFACIAL DEVELOPMENT PROTEIN 2-LIKE"/>
    <property type="match status" value="1"/>
</dbReference>
<proteinExistence type="predicted"/>
<dbReference type="EMBL" id="BMAT01000382">
    <property type="protein sequence ID" value="GFR65375.1"/>
    <property type="molecule type" value="Genomic_DNA"/>
</dbReference>
<dbReference type="Pfam" id="PF14529">
    <property type="entry name" value="Exo_endo_phos_2"/>
    <property type="match status" value="1"/>
</dbReference>
<organism evidence="2 3">
    <name type="scientific">Elysia marginata</name>
    <dbReference type="NCBI Taxonomy" id="1093978"/>
    <lineage>
        <taxon>Eukaryota</taxon>
        <taxon>Metazoa</taxon>
        <taxon>Spiralia</taxon>
        <taxon>Lophotrochozoa</taxon>
        <taxon>Mollusca</taxon>
        <taxon>Gastropoda</taxon>
        <taxon>Heterobranchia</taxon>
        <taxon>Euthyneura</taxon>
        <taxon>Panpulmonata</taxon>
        <taxon>Sacoglossa</taxon>
        <taxon>Placobranchoidea</taxon>
        <taxon>Plakobranchidae</taxon>
        <taxon>Elysia</taxon>
    </lineage>
</organism>
<reference evidence="2 3" key="1">
    <citation type="journal article" date="2021" name="Elife">
        <title>Chloroplast acquisition without the gene transfer in kleptoplastic sea slugs, Plakobranchus ocellatus.</title>
        <authorList>
            <person name="Maeda T."/>
            <person name="Takahashi S."/>
            <person name="Yoshida T."/>
            <person name="Shimamura S."/>
            <person name="Takaki Y."/>
            <person name="Nagai Y."/>
            <person name="Toyoda A."/>
            <person name="Suzuki Y."/>
            <person name="Arimoto A."/>
            <person name="Ishii H."/>
            <person name="Satoh N."/>
            <person name="Nishiyama T."/>
            <person name="Hasebe M."/>
            <person name="Maruyama T."/>
            <person name="Minagawa J."/>
            <person name="Obokata J."/>
            <person name="Shigenobu S."/>
        </authorList>
    </citation>
    <scope>NUCLEOTIDE SEQUENCE [LARGE SCALE GENOMIC DNA]</scope>
</reference>
<name>A0AAV4EYL3_9GAST</name>
<evidence type="ECO:0000313" key="2">
    <source>
        <dbReference type="EMBL" id="GFR65375.1"/>
    </source>
</evidence>
<evidence type="ECO:0000259" key="1">
    <source>
        <dbReference type="Pfam" id="PF14529"/>
    </source>
</evidence>
<dbReference type="SUPFAM" id="SSF56219">
    <property type="entry name" value="DNase I-like"/>
    <property type="match status" value="1"/>
</dbReference>
<sequence>MQVYAPNSDYPDEKIEAFYDDVSKTLKLAKSSDVVIVMGDFNAKVGNTAMSKSIGRYGLGTSNERGERMIQFCEQHDMSVINTHFKQPKRRLYTWTSP</sequence>
<dbReference type="AlphaFoldDB" id="A0AAV4EYL3"/>
<keyword evidence="3" id="KW-1185">Reference proteome</keyword>
<dbReference type="GO" id="GO:0003824">
    <property type="term" value="F:catalytic activity"/>
    <property type="evidence" value="ECO:0007669"/>
    <property type="project" value="InterPro"/>
</dbReference>
<dbReference type="InterPro" id="IPR027124">
    <property type="entry name" value="Swc5/CFDP1/2"/>
</dbReference>
<dbReference type="Proteomes" id="UP000762676">
    <property type="component" value="Unassembled WGS sequence"/>
</dbReference>
<comment type="caution">
    <text evidence="2">The sequence shown here is derived from an EMBL/GenBank/DDBJ whole genome shotgun (WGS) entry which is preliminary data.</text>
</comment>
<gene>
    <name evidence="2" type="ORF">ElyMa_000202100</name>
</gene>
<feature type="non-terminal residue" evidence="2">
    <location>
        <position position="98"/>
    </location>
</feature>
<dbReference type="InterPro" id="IPR036691">
    <property type="entry name" value="Endo/exonu/phosph_ase_sf"/>
</dbReference>
<dbReference type="InterPro" id="IPR005135">
    <property type="entry name" value="Endo/exonuclease/phosphatase"/>
</dbReference>